<accession>A0A0U1KUI6</accession>
<organism evidence="1 2">
    <name type="scientific">Sporomusa ovata</name>
    <dbReference type="NCBI Taxonomy" id="2378"/>
    <lineage>
        <taxon>Bacteria</taxon>
        <taxon>Bacillati</taxon>
        <taxon>Bacillota</taxon>
        <taxon>Negativicutes</taxon>
        <taxon>Selenomonadales</taxon>
        <taxon>Sporomusaceae</taxon>
        <taxon>Sporomusa</taxon>
    </lineage>
</organism>
<dbReference type="EMBL" id="CTRP01000003">
    <property type="protein sequence ID" value="CQR70354.1"/>
    <property type="molecule type" value="Genomic_DNA"/>
</dbReference>
<evidence type="ECO:0000313" key="2">
    <source>
        <dbReference type="Proteomes" id="UP000049855"/>
    </source>
</evidence>
<protein>
    <submittedName>
        <fullName evidence="1">Uncharacterized protein</fullName>
    </submittedName>
</protein>
<keyword evidence="2" id="KW-1185">Reference proteome</keyword>
<sequence>MGALHIILTTFLVTGKHGFDDPYPIPDEHANAWMVQELRSGLMQN</sequence>
<dbReference type="AlphaFoldDB" id="A0A0U1KUI6"/>
<dbReference type="Proteomes" id="UP000049855">
    <property type="component" value="Unassembled WGS sequence"/>
</dbReference>
<evidence type="ECO:0000313" key="1">
    <source>
        <dbReference type="EMBL" id="CQR70354.1"/>
    </source>
</evidence>
<proteinExistence type="predicted"/>
<gene>
    <name evidence="1" type="ORF">SpAn4DRAFT_1323</name>
</gene>
<reference evidence="2" key="1">
    <citation type="submission" date="2015-03" db="EMBL/GenBank/DDBJ databases">
        <authorList>
            <person name="Nijsse Bart"/>
        </authorList>
    </citation>
    <scope>NUCLEOTIDE SEQUENCE [LARGE SCALE GENOMIC DNA]</scope>
</reference>
<name>A0A0U1KUI6_9FIRM</name>